<keyword evidence="3" id="KW-0689">Ribosomal protein</keyword>
<dbReference type="NCBIfam" id="TIGR01023">
    <property type="entry name" value="rpmG_bact"/>
    <property type="match status" value="1"/>
</dbReference>
<sequence>MANAKVKTSVIKLVSTAATGYFRHITVKKGAPMVTQVRYDPVVKRHVLFKESKNRKVAERKPVIFSRAPKGVKV</sequence>
<dbReference type="InterPro" id="IPR001705">
    <property type="entry name" value="Ribosomal_bL33"/>
</dbReference>
<dbReference type="GO" id="GO:0006412">
    <property type="term" value="P:translation"/>
    <property type="evidence" value="ECO:0007669"/>
    <property type="project" value="InterPro"/>
</dbReference>
<proteinExistence type="inferred from homology"/>
<comment type="caution">
    <text evidence="7">The sequence shown here is derived from an EMBL/GenBank/DDBJ whole genome shotgun (WGS) entry which is preliminary data.</text>
</comment>
<dbReference type="PANTHER" id="PTHR47037:SF1">
    <property type="entry name" value="LARGE RIBOSOMAL SUBUNIT PROTEIN BL33M"/>
    <property type="match status" value="1"/>
</dbReference>
<evidence type="ECO:0000256" key="6">
    <source>
        <dbReference type="ARBA" id="ARBA00035275"/>
    </source>
</evidence>
<reference evidence="8" key="1">
    <citation type="submission" date="2023-07" db="EMBL/GenBank/DDBJ databases">
        <title>A draft genome of Kazachstania heterogenica Y-27499.</title>
        <authorList>
            <person name="Donic C."/>
            <person name="Kralova J.S."/>
            <person name="Fidel L."/>
            <person name="Ben-Dor S."/>
            <person name="Jung S."/>
        </authorList>
    </citation>
    <scope>NUCLEOTIDE SEQUENCE [LARGE SCALE GENOMIC DNA]</scope>
    <source>
        <strain evidence="8">Y27499</strain>
    </source>
</reference>
<accession>A0AAN7WTD8</accession>
<dbReference type="Gene3D" id="2.20.28.120">
    <property type="entry name" value="Ribosomal protein L33"/>
    <property type="match status" value="1"/>
</dbReference>
<evidence type="ECO:0000256" key="5">
    <source>
        <dbReference type="ARBA" id="ARBA00023274"/>
    </source>
</evidence>
<keyword evidence="5" id="KW-0687">Ribonucleoprotein</keyword>
<evidence type="ECO:0000313" key="8">
    <source>
        <dbReference type="Proteomes" id="UP001306508"/>
    </source>
</evidence>
<name>A0AAN7WTD8_9SACH</name>
<protein>
    <recommendedName>
        <fullName evidence="6">Large ribosomal subunit protein bL33m</fullName>
    </recommendedName>
</protein>
<dbReference type="GO" id="GO:0005840">
    <property type="term" value="C:ribosome"/>
    <property type="evidence" value="ECO:0007669"/>
    <property type="project" value="UniProtKB-KW"/>
</dbReference>
<keyword evidence="8" id="KW-1185">Reference proteome</keyword>
<gene>
    <name evidence="7" type="ORF">RI543_001705</name>
</gene>
<organism evidence="7 8">
    <name type="scientific">Arxiozyma heterogenica</name>
    <dbReference type="NCBI Taxonomy" id="278026"/>
    <lineage>
        <taxon>Eukaryota</taxon>
        <taxon>Fungi</taxon>
        <taxon>Dikarya</taxon>
        <taxon>Ascomycota</taxon>
        <taxon>Saccharomycotina</taxon>
        <taxon>Saccharomycetes</taxon>
        <taxon>Saccharomycetales</taxon>
        <taxon>Saccharomycetaceae</taxon>
        <taxon>Arxiozyma</taxon>
    </lineage>
</organism>
<dbReference type="SUPFAM" id="SSF57829">
    <property type="entry name" value="Zn-binding ribosomal proteins"/>
    <property type="match status" value="1"/>
</dbReference>
<dbReference type="Proteomes" id="UP001306508">
    <property type="component" value="Unassembled WGS sequence"/>
</dbReference>
<keyword evidence="4" id="KW-0496">Mitochondrion</keyword>
<comment type="similarity">
    <text evidence="2">Belongs to the bacterial ribosomal protein bL33 family.</text>
</comment>
<dbReference type="EMBL" id="JAWIZZ010000040">
    <property type="protein sequence ID" value="KAK5780583.1"/>
    <property type="molecule type" value="Genomic_DNA"/>
</dbReference>
<dbReference type="AlphaFoldDB" id="A0AAN7WTD8"/>
<evidence type="ECO:0000256" key="4">
    <source>
        <dbReference type="ARBA" id="ARBA00023128"/>
    </source>
</evidence>
<dbReference type="PANTHER" id="PTHR47037">
    <property type="entry name" value="39S RIBOSOMAL PROTEIN L33, MITOCHONDRIAL"/>
    <property type="match status" value="1"/>
</dbReference>
<evidence type="ECO:0000256" key="3">
    <source>
        <dbReference type="ARBA" id="ARBA00022980"/>
    </source>
</evidence>
<comment type="subcellular location">
    <subcellularLocation>
        <location evidence="1">Mitochondrion</location>
    </subcellularLocation>
</comment>
<evidence type="ECO:0000256" key="1">
    <source>
        <dbReference type="ARBA" id="ARBA00004173"/>
    </source>
</evidence>
<evidence type="ECO:0000313" key="7">
    <source>
        <dbReference type="EMBL" id="KAK5780583.1"/>
    </source>
</evidence>
<dbReference type="GO" id="GO:0003735">
    <property type="term" value="F:structural constituent of ribosome"/>
    <property type="evidence" value="ECO:0007669"/>
    <property type="project" value="InterPro"/>
</dbReference>
<evidence type="ECO:0000256" key="2">
    <source>
        <dbReference type="ARBA" id="ARBA00007596"/>
    </source>
</evidence>
<dbReference type="GO" id="GO:1990904">
    <property type="term" value="C:ribonucleoprotein complex"/>
    <property type="evidence" value="ECO:0007669"/>
    <property type="project" value="UniProtKB-KW"/>
</dbReference>
<dbReference type="InterPro" id="IPR052008">
    <property type="entry name" value="Mitoribosomal_protein_bL33"/>
</dbReference>
<dbReference type="GO" id="GO:0005739">
    <property type="term" value="C:mitochondrion"/>
    <property type="evidence" value="ECO:0007669"/>
    <property type="project" value="UniProtKB-SubCell"/>
</dbReference>
<dbReference type="InterPro" id="IPR011332">
    <property type="entry name" value="Ribosomal_zn-bd"/>
</dbReference>
<dbReference type="InterPro" id="IPR038584">
    <property type="entry name" value="Ribosomal_bL33_sf"/>
</dbReference>